<evidence type="ECO:0000256" key="2">
    <source>
        <dbReference type="SAM" id="MobiDB-lite"/>
    </source>
</evidence>
<feature type="region of interest" description="Disordered" evidence="2">
    <location>
        <begin position="1240"/>
        <end position="1262"/>
    </location>
</feature>
<dbReference type="GO" id="GO:0005929">
    <property type="term" value="C:cilium"/>
    <property type="evidence" value="ECO:0007669"/>
    <property type="project" value="GOC"/>
</dbReference>
<feature type="region of interest" description="Disordered" evidence="2">
    <location>
        <begin position="284"/>
        <end position="372"/>
    </location>
</feature>
<dbReference type="InterPro" id="IPR008942">
    <property type="entry name" value="ENTH_VHS"/>
</dbReference>
<dbReference type="InterPro" id="IPR057242">
    <property type="entry name" value="PCFS4-like"/>
</dbReference>
<evidence type="ECO:0000313" key="4">
    <source>
        <dbReference type="EMBL" id="KAK9859376.1"/>
    </source>
</evidence>
<gene>
    <name evidence="4" type="ORF">WJX84_000657</name>
</gene>
<reference evidence="4 5" key="1">
    <citation type="journal article" date="2024" name="Nat. Commun.">
        <title>Phylogenomics reveals the evolutionary origins of lichenization in chlorophyte algae.</title>
        <authorList>
            <person name="Puginier C."/>
            <person name="Libourel C."/>
            <person name="Otte J."/>
            <person name="Skaloud P."/>
            <person name="Haon M."/>
            <person name="Grisel S."/>
            <person name="Petersen M."/>
            <person name="Berrin J.G."/>
            <person name="Delaux P.M."/>
            <person name="Dal Grande F."/>
            <person name="Keller J."/>
        </authorList>
    </citation>
    <scope>NUCLEOTIDE SEQUENCE [LARGE SCALE GENOMIC DNA]</scope>
    <source>
        <strain evidence="4 5">SAG 2523</strain>
    </source>
</reference>
<feature type="region of interest" description="Disordered" evidence="2">
    <location>
        <begin position="701"/>
        <end position="782"/>
    </location>
</feature>
<keyword evidence="5" id="KW-1185">Reference proteome</keyword>
<dbReference type="InterPro" id="IPR047415">
    <property type="entry name" value="Pcf11_CID"/>
</dbReference>
<dbReference type="SMART" id="SM00582">
    <property type="entry name" value="RPR"/>
    <property type="match status" value="1"/>
</dbReference>
<feature type="compositionally biased region" description="Polar residues" evidence="2">
    <location>
        <begin position="651"/>
        <end position="663"/>
    </location>
</feature>
<name>A0AAW1SWP5_9CHLO</name>
<feature type="region of interest" description="Disordered" evidence="2">
    <location>
        <begin position="959"/>
        <end position="983"/>
    </location>
</feature>
<feature type="region of interest" description="Disordered" evidence="2">
    <location>
        <begin position="796"/>
        <end position="836"/>
    </location>
</feature>
<dbReference type="Pfam" id="PF04818">
    <property type="entry name" value="CID"/>
    <property type="match status" value="1"/>
</dbReference>
<organism evidence="4 5">
    <name type="scientific">Apatococcus fuscideae</name>
    <dbReference type="NCBI Taxonomy" id="2026836"/>
    <lineage>
        <taxon>Eukaryota</taxon>
        <taxon>Viridiplantae</taxon>
        <taxon>Chlorophyta</taxon>
        <taxon>core chlorophytes</taxon>
        <taxon>Trebouxiophyceae</taxon>
        <taxon>Chlorellales</taxon>
        <taxon>Chlorellaceae</taxon>
        <taxon>Apatococcus</taxon>
    </lineage>
</organism>
<dbReference type="SUPFAM" id="SSF48464">
    <property type="entry name" value="ENTH/VHS domain"/>
    <property type="match status" value="1"/>
</dbReference>
<feature type="region of interest" description="Disordered" evidence="2">
    <location>
        <begin position="1339"/>
        <end position="1363"/>
    </location>
</feature>
<dbReference type="InterPro" id="IPR030465">
    <property type="entry name" value="CEP131"/>
</dbReference>
<dbReference type="PANTHER" id="PTHR31540:SF1">
    <property type="entry name" value="CENTROSOMAL PROTEIN OF 131 KDA"/>
    <property type="match status" value="1"/>
</dbReference>
<dbReference type="Proteomes" id="UP001485043">
    <property type="component" value="Unassembled WGS sequence"/>
</dbReference>
<comment type="caution">
    <text evidence="4">The sequence shown here is derived from an EMBL/GenBank/DDBJ whole genome shotgun (WGS) entry which is preliminary data.</text>
</comment>
<dbReference type="Pfam" id="PF23228">
    <property type="entry name" value="zf_PCFS4"/>
    <property type="match status" value="1"/>
</dbReference>
<feature type="domain" description="CID" evidence="3">
    <location>
        <begin position="5"/>
        <end position="158"/>
    </location>
</feature>
<feature type="compositionally biased region" description="Low complexity" evidence="2">
    <location>
        <begin position="822"/>
        <end position="836"/>
    </location>
</feature>
<dbReference type="EMBL" id="JALJOV010000878">
    <property type="protein sequence ID" value="KAK9859376.1"/>
    <property type="molecule type" value="Genomic_DNA"/>
</dbReference>
<feature type="compositionally biased region" description="Basic residues" evidence="2">
    <location>
        <begin position="759"/>
        <end position="768"/>
    </location>
</feature>
<dbReference type="CDD" id="cd16982">
    <property type="entry name" value="CID_Pcf11"/>
    <property type="match status" value="1"/>
</dbReference>
<proteinExistence type="predicted"/>
<accession>A0AAW1SWP5</accession>
<sequence>MASDSVRDFILQYKAELEDLTSNVKVTINTLSQLADEWKRDAAPSVAALLEKRLLNCDPSHKLPALYLLDSIVKNVRQPYISLFARNLPEVFSKVWQSCEDAHHAVGLESLSPQALKAHNPTVIQSLILLPEDIKAKHRGVLHRQQQRKRKAIEQPTSRHWYADSVSWIKATTVDATRLAQEQQVAEAEEQRRVIPTVPVDDAQRECALSGERFETVWDAESEDWHYLGAVRLSAEEAARYGLAEGMLVLADCLSSSRPEVADDEPAAAAAVFDLPAGASQSQVKFEDASALPDGEPGQPKGSRSLKAGFKSFFAGNKAGKKGSKPCAGELPKENQPYVSWGQSLDPRAASRSLSPLRPLGHSNSPGLQAEGHAFPRNLDRVSLPELQSALGLRIPAAPAMLSLPASPTAQPAVNPPSTAMSIQASAEWPDNRGGALPGSMMMDSSGLTQETVIKSAATLPAGHLKPLPGSAVAATEPCREAVDPQLSMRASRQSTGSAATYTSAEFESFTRDVAARIIQHYWRKNHAASASGAHARDAHGQLADAPLHDLPHSNLPDRMPGGSQERPPFVPATLLGSKLPEQAAAKDHSQQHASHLQDTTITSTAIGSREPGEDADLPTQLSPFQLEAGTTAAISPDQQADGQPARGDSASFNRASNPDSMVSYTSDAEQSITSSIVAHIMQGQQDGRLLSTASIESSVSGRTALQQEGWRAPKHHRRAPKDKVPLTSPRLIRKQSLQHRSVPTELAASVELPDHTLHPKKRQHRREARPLPPPSLQNEGWHRREDIAVAEPAVASGHPASDGSLHLGSAGAKPDKSGPNLAASSSPQPSAALPQSLSPIPAVMASFSAGQTLALPATSAVPLEVPGDTAKVLPTAIPSAAAAPVSTGQNDKMKDIMAFLDVVEAQIDAQPTLAVGTHQGQVAREALAEITRSQLPPQLQPRLPAATAARIQSWVQDAAQNDAGSESGSQKSGRSLASHGGSSTHLASSVFQGVRAKLSQLKLDVSEKGQLVQKLQGNLKASEAMIQAQAAAAAARQQEVLEQQRKEYEGTIARHLQFVDRLLKDKDDLSTRCAALASDVKSGEQQLATQAAMLREGWALELKRHKDAWAMGEKSRKEAWQAAKMREIKEMTIKGLEPDIEQMRRQHKDDLRHATQQAQEMAKLQVEEKDQEWEKRARQTRQQALLDLDDAVRKERVAGQGRIQEVIERYEAQLQMQRMRLASDKDCAQEQVQSALAEEHKQHRAALDLREQDKAKSEEKLRQQFAEEREQLQRTCDRRLAQLREEYDSNQAGFRAAVAERAKRELATREKAMRERLITERDRELQFVMERLEGEAAEKEAASKAGTQESSRKAAAEHSAALQAAAKAEARVTKRFEQAAHEAAESAKQLQKLERRFEELRTERAAAEEESEDLANQLAVTKKEAAQLQKGMQQAQQNQAQATAALVASLQSKVDAATAQAESIRAKGAVEMLQKKDSIFPTATSDNDCKWRPT</sequence>
<dbReference type="GO" id="GO:0035735">
    <property type="term" value="P:intraciliary transport involved in cilium assembly"/>
    <property type="evidence" value="ECO:0007669"/>
    <property type="project" value="InterPro"/>
</dbReference>
<dbReference type="InterPro" id="IPR006569">
    <property type="entry name" value="CID_dom"/>
</dbReference>
<dbReference type="PANTHER" id="PTHR31540">
    <property type="entry name" value="CENTROSOMAL PROTEIN OF 131 KDA"/>
    <property type="match status" value="1"/>
</dbReference>
<feature type="coiled-coil region" evidence="1">
    <location>
        <begin position="1377"/>
        <end position="1468"/>
    </location>
</feature>
<evidence type="ECO:0000256" key="1">
    <source>
        <dbReference type="SAM" id="Coils"/>
    </source>
</evidence>
<feature type="region of interest" description="Disordered" evidence="2">
    <location>
        <begin position="545"/>
        <end position="573"/>
    </location>
</feature>
<dbReference type="PROSITE" id="PS51391">
    <property type="entry name" value="CID"/>
    <property type="match status" value="1"/>
</dbReference>
<evidence type="ECO:0000313" key="5">
    <source>
        <dbReference type="Proteomes" id="UP001485043"/>
    </source>
</evidence>
<evidence type="ECO:0000259" key="3">
    <source>
        <dbReference type="PROSITE" id="PS51391"/>
    </source>
</evidence>
<feature type="region of interest" description="Disordered" evidence="2">
    <location>
        <begin position="635"/>
        <end position="663"/>
    </location>
</feature>
<keyword evidence="1" id="KW-0175">Coiled coil</keyword>
<protein>
    <recommendedName>
        <fullName evidence="3">CID domain-containing protein</fullName>
    </recommendedName>
</protein>
<dbReference type="Gene3D" id="1.25.40.90">
    <property type="match status" value="1"/>
</dbReference>